<evidence type="ECO:0000313" key="6">
    <source>
        <dbReference type="Proteomes" id="UP000808337"/>
    </source>
</evidence>
<accession>A0A9D7XR84</accession>
<dbReference type="SMART" id="SM00342">
    <property type="entry name" value="HTH_ARAC"/>
    <property type="match status" value="1"/>
</dbReference>
<dbReference type="PANTHER" id="PTHR43280">
    <property type="entry name" value="ARAC-FAMILY TRANSCRIPTIONAL REGULATOR"/>
    <property type="match status" value="1"/>
</dbReference>
<feature type="domain" description="HTH araC/xylS-type" evidence="4">
    <location>
        <begin position="186"/>
        <end position="284"/>
    </location>
</feature>
<dbReference type="Pfam" id="PF22200">
    <property type="entry name" value="ExsA_N"/>
    <property type="match status" value="1"/>
</dbReference>
<dbReference type="Pfam" id="PF12833">
    <property type="entry name" value="HTH_18"/>
    <property type="match status" value="1"/>
</dbReference>
<evidence type="ECO:0000256" key="2">
    <source>
        <dbReference type="ARBA" id="ARBA00023125"/>
    </source>
</evidence>
<dbReference type="AlphaFoldDB" id="A0A9D7XR84"/>
<dbReference type="EMBL" id="JADKGY010000001">
    <property type="protein sequence ID" value="MBK9981028.1"/>
    <property type="molecule type" value="Genomic_DNA"/>
</dbReference>
<keyword evidence="2" id="KW-0238">DNA-binding</keyword>
<dbReference type="InterPro" id="IPR018062">
    <property type="entry name" value="HTH_AraC-typ_CS"/>
</dbReference>
<dbReference type="Gene3D" id="1.10.10.60">
    <property type="entry name" value="Homeodomain-like"/>
    <property type="match status" value="1"/>
</dbReference>
<evidence type="ECO:0000256" key="3">
    <source>
        <dbReference type="ARBA" id="ARBA00023163"/>
    </source>
</evidence>
<dbReference type="PROSITE" id="PS00041">
    <property type="entry name" value="HTH_ARAC_FAMILY_1"/>
    <property type="match status" value="1"/>
</dbReference>
<reference evidence="5 6" key="1">
    <citation type="submission" date="2020-10" db="EMBL/GenBank/DDBJ databases">
        <title>Connecting structure to function with the recovery of over 1000 high-quality activated sludge metagenome-assembled genomes encoding full-length rRNA genes using long-read sequencing.</title>
        <authorList>
            <person name="Singleton C.M."/>
            <person name="Petriglieri F."/>
            <person name="Kristensen J.M."/>
            <person name="Kirkegaard R.H."/>
            <person name="Michaelsen T.Y."/>
            <person name="Andersen M.H."/>
            <person name="Karst S.M."/>
            <person name="Dueholm M.S."/>
            <person name="Nielsen P.H."/>
            <person name="Albertsen M."/>
        </authorList>
    </citation>
    <scope>NUCLEOTIDE SEQUENCE [LARGE SCALE GENOMIC DNA]</scope>
    <source>
        <strain evidence="5">Ribe_18-Q3-R11-54_MAXAC.273</strain>
    </source>
</reference>
<gene>
    <name evidence="5" type="ORF">IPP15_01155</name>
</gene>
<sequence length="284" mass="32746">MFNLHTQIKGDPAHFRQMSCGESLITVYDCPLENKFEDLWSHYSYIVYVVEGRKIWHTTYGSFDLQEGNCVLIKKGACIVEQFFETKFCLILFFIPDKFICDVLKTKSTPLKKFNNTYQPVIPIDNNEAVQSFFNSMLTYFNSKQQPDSAILDLKFRELILTIADNPANAELLSYFCALVKEPQTVTLQQVMEENFCYNLKLEGFAELCTRSLSAFKRDFQNIYNSTPAKWLLEKRLAYAHHLLSNLGKTVAEASFESGFENNSHFSRAFSKRFGVTPASIKKK</sequence>
<dbReference type="InterPro" id="IPR054015">
    <property type="entry name" value="ExsA-like_N"/>
</dbReference>
<dbReference type="GO" id="GO:0043565">
    <property type="term" value="F:sequence-specific DNA binding"/>
    <property type="evidence" value="ECO:0007669"/>
    <property type="project" value="InterPro"/>
</dbReference>
<dbReference type="InterPro" id="IPR020449">
    <property type="entry name" value="Tscrpt_reg_AraC-type_HTH"/>
</dbReference>
<evidence type="ECO:0000256" key="1">
    <source>
        <dbReference type="ARBA" id="ARBA00023015"/>
    </source>
</evidence>
<dbReference type="SUPFAM" id="SSF46689">
    <property type="entry name" value="Homeodomain-like"/>
    <property type="match status" value="1"/>
</dbReference>
<dbReference type="GO" id="GO:0003700">
    <property type="term" value="F:DNA-binding transcription factor activity"/>
    <property type="evidence" value="ECO:0007669"/>
    <property type="project" value="InterPro"/>
</dbReference>
<dbReference type="InterPro" id="IPR018060">
    <property type="entry name" value="HTH_AraC"/>
</dbReference>
<keyword evidence="1" id="KW-0805">Transcription regulation</keyword>
<name>A0A9D7XR84_9BACT</name>
<keyword evidence="3" id="KW-0804">Transcription</keyword>
<protein>
    <submittedName>
        <fullName evidence="5">Helix-turn-helix transcriptional regulator</fullName>
    </submittedName>
</protein>
<dbReference type="InterPro" id="IPR009057">
    <property type="entry name" value="Homeodomain-like_sf"/>
</dbReference>
<dbReference type="PRINTS" id="PR00032">
    <property type="entry name" value="HTHARAC"/>
</dbReference>
<dbReference type="Proteomes" id="UP000808337">
    <property type="component" value="Unassembled WGS sequence"/>
</dbReference>
<comment type="caution">
    <text evidence="5">The sequence shown here is derived from an EMBL/GenBank/DDBJ whole genome shotgun (WGS) entry which is preliminary data.</text>
</comment>
<evidence type="ECO:0000259" key="4">
    <source>
        <dbReference type="PROSITE" id="PS01124"/>
    </source>
</evidence>
<organism evidence="5 6">
    <name type="scientific">Candidatus Opimibacter skivensis</name>
    <dbReference type="NCBI Taxonomy" id="2982028"/>
    <lineage>
        <taxon>Bacteria</taxon>
        <taxon>Pseudomonadati</taxon>
        <taxon>Bacteroidota</taxon>
        <taxon>Saprospiria</taxon>
        <taxon>Saprospirales</taxon>
        <taxon>Saprospiraceae</taxon>
        <taxon>Candidatus Opimibacter</taxon>
    </lineage>
</organism>
<dbReference type="PROSITE" id="PS01124">
    <property type="entry name" value="HTH_ARAC_FAMILY_2"/>
    <property type="match status" value="1"/>
</dbReference>
<dbReference type="PANTHER" id="PTHR43280:SF2">
    <property type="entry name" value="HTH-TYPE TRANSCRIPTIONAL REGULATOR EXSA"/>
    <property type="match status" value="1"/>
</dbReference>
<evidence type="ECO:0000313" key="5">
    <source>
        <dbReference type="EMBL" id="MBK9981028.1"/>
    </source>
</evidence>
<proteinExistence type="predicted"/>